<dbReference type="SUPFAM" id="SSF69318">
    <property type="entry name" value="Integrin alpha N-terminal domain"/>
    <property type="match status" value="1"/>
</dbReference>
<organism evidence="2 3">
    <name type="scientific">Intrasporangium oryzae NRRL B-24470</name>
    <dbReference type="NCBI Taxonomy" id="1386089"/>
    <lineage>
        <taxon>Bacteria</taxon>
        <taxon>Bacillati</taxon>
        <taxon>Actinomycetota</taxon>
        <taxon>Actinomycetes</taxon>
        <taxon>Micrococcales</taxon>
        <taxon>Intrasporangiaceae</taxon>
        <taxon>Intrasporangium</taxon>
    </lineage>
</organism>
<reference evidence="2 3" key="1">
    <citation type="submission" date="2013-08" db="EMBL/GenBank/DDBJ databases">
        <title>Intrasporangium oryzae NRRL B-24470.</title>
        <authorList>
            <person name="Liu H."/>
            <person name="Wang G."/>
        </authorList>
    </citation>
    <scope>NUCLEOTIDE SEQUENCE [LARGE SCALE GENOMIC DNA]</scope>
    <source>
        <strain evidence="2 3">NRRL B-24470</strain>
    </source>
</reference>
<feature type="non-terminal residue" evidence="2">
    <location>
        <position position="1"/>
    </location>
</feature>
<evidence type="ECO:0000313" key="2">
    <source>
        <dbReference type="EMBL" id="EWT00220.1"/>
    </source>
</evidence>
<dbReference type="PANTHER" id="PTHR46580">
    <property type="entry name" value="SENSOR KINASE-RELATED"/>
    <property type="match status" value="1"/>
</dbReference>
<dbReference type="Gene3D" id="2.130.10.130">
    <property type="entry name" value="Integrin alpha, N-terminal"/>
    <property type="match status" value="1"/>
</dbReference>
<accession>W9G2J5</accession>
<sequence length="344" mass="35531">AQTHLRYEEPTKWTASVAISRIEAAYPSVGTFQALAITGRSGGGDWSGRTAGVRVIGSAGTASVTADAFRAALGLRSTWWSVTSAPPRSTASMPRDLSADGLADALVPSGSSLWSLKYTGTMGFTAGTMSSAWSGLRLTAGIGPFDPDNLGDVVAATSDGNLWLYPGNASGTLDRGRTWIGSGWGSVDLIIPVGDLSGDGYTDFLGRFTDGSLRIYRGNGTGTVASLEKIGSGWQMFSQIAPGDFDGDGETDLVGVRKSDGRLVFYAGTGAGTVRAGVLADTTLDWRFASEVKGIGDLDGDGRDDLLIRRASDGALRVYSVTGTATVGTPAAAGTWSGTTSWAQ</sequence>
<proteinExistence type="predicted"/>
<evidence type="ECO:0000313" key="3">
    <source>
        <dbReference type="Proteomes" id="UP000019489"/>
    </source>
</evidence>
<dbReference type="AlphaFoldDB" id="W9G2J5"/>
<name>W9G2J5_9MICO</name>
<keyword evidence="1" id="KW-0732">Signal</keyword>
<comment type="caution">
    <text evidence="2">The sequence shown here is derived from an EMBL/GenBank/DDBJ whole genome shotgun (WGS) entry which is preliminary data.</text>
</comment>
<dbReference type="Proteomes" id="UP000019489">
    <property type="component" value="Unassembled WGS sequence"/>
</dbReference>
<dbReference type="eggNOG" id="COG2385">
    <property type="taxonomic scope" value="Bacteria"/>
</dbReference>
<dbReference type="RefSeq" id="WP_034808909.1">
    <property type="nucleotide sequence ID" value="NZ_AWSA01000051.1"/>
</dbReference>
<protein>
    <recommendedName>
        <fullName evidence="4">VCBS repeat-containing protein</fullName>
    </recommendedName>
</protein>
<dbReference type="InterPro" id="IPR013517">
    <property type="entry name" value="FG-GAP"/>
</dbReference>
<keyword evidence="3" id="KW-1185">Reference proteome</keyword>
<dbReference type="EMBL" id="AWSA01000051">
    <property type="protein sequence ID" value="EWT00220.1"/>
    <property type="molecule type" value="Genomic_DNA"/>
</dbReference>
<evidence type="ECO:0008006" key="4">
    <source>
        <dbReference type="Google" id="ProtNLM"/>
    </source>
</evidence>
<gene>
    <name evidence="2" type="ORF">N865_17640</name>
</gene>
<dbReference type="Pfam" id="PF13517">
    <property type="entry name" value="FG-GAP_3"/>
    <property type="match status" value="1"/>
</dbReference>
<dbReference type="PATRIC" id="fig|1386089.3.peg.3585"/>
<evidence type="ECO:0000256" key="1">
    <source>
        <dbReference type="ARBA" id="ARBA00022729"/>
    </source>
</evidence>
<dbReference type="STRING" id="1386089.N865_17640"/>
<dbReference type="InterPro" id="IPR028994">
    <property type="entry name" value="Integrin_alpha_N"/>
</dbReference>